<gene>
    <name evidence="2" type="ORF">ACFONL_09185</name>
</gene>
<dbReference type="RefSeq" id="WP_191320687.1">
    <property type="nucleotide sequence ID" value="NZ_BNCG01000022.1"/>
</dbReference>
<protein>
    <submittedName>
        <fullName evidence="2">DUF4815 domain-containing protein</fullName>
    </submittedName>
</protein>
<accession>A0ABV7UFS4</accession>
<evidence type="ECO:0000313" key="2">
    <source>
        <dbReference type="EMBL" id="MFC3637546.1"/>
    </source>
</evidence>
<name>A0ABV7UFS4_9HYPH</name>
<evidence type="ECO:0000259" key="1">
    <source>
        <dbReference type="Pfam" id="PF16075"/>
    </source>
</evidence>
<keyword evidence="3" id="KW-1185">Reference proteome</keyword>
<evidence type="ECO:0000313" key="3">
    <source>
        <dbReference type="Proteomes" id="UP001595704"/>
    </source>
</evidence>
<sequence length="1091" mass="115228">MAYEHPSGIPGAYSRAAARPSDTAVVFAEGEFAQATDHNDAHAIQRQRTQRVGNMVAKDGDRLSGADIQITLAVAGDPPVLVEPMRGDLALAAGRIYVAGDVRDVAAATFADVALAGEITVGVRLVRDIVTAADDPLLLGLHPGTEAEGEIGSAREVEHIAWALPGDGQPGEYYPVYTVLHGAVIDQTPPPALSGVLNTIALYDRDVNGNYIVDGCQVLALGNTGAGQAFSIAAGTANIQGHKRIREAAIRHTEPETPDLEAITAEPHVFAGPDGGEAIITVSRPPIAAVGQVVLVRRATATVTRGVIAGGADALPHAAVVEIESVKQGATTYVAGTDYLLVADNVSWSPAGAEPVGSSTYSVTYLYNALVAPIEVTASTVKVAGGVNGRAALVSYTSKMPRIDILCLDASGRPVYVKGIPARQGGLAPQPPATLLKLAEITNNWVSTPTVRSNGTRSLSQDMLNRIANKLLDVIDTFDRSEAQRDIQSRAGVATRGIFTDMFVDDFYRDQGEPQTAAINRGVLMLAIDSVLVVRAGSVTETLPWVPEVVIRQDKATSAMRINPYDNYAIMPGALRLEPPTDYWTESVTQWTSPVTMEFSAAPNQPPGSTGFDEVASRNQTAAQVMRQINVTATIDGFAAGENLKTLTMDGVSIKPPGVQTADANGRIVVTYQIPAGMPVGRRLVRAEGMADSYAEAIYVGEGIIDTTVMRRVTLVAQAAPIPVINVINNTTVINNITEVINVTQPVVAPFPFGIDPLACSFTLVEARCLVGVRLKADAVGDPNKPVRIQLATVENGWPTNVVLADTLVSMIGVAPGDVITAWFAAPVFVAAGREYCWVALTTDSEHAISIARLGEVDAATQQRVASQPYTVGVLFSSANRQTWTAHQDADPWFELLAAKFTATSRAIDLWEGDLDQVSDLLVRGAIEIPTADAGCRYELVRANGDVIPLAPGQTWEAREYVTEHVKLRAVLTGNERISPVLYPGTAIIGGRIRASGDYVSRLFAMGNPVQVRGVMSTLLPAGSSLTVEVDNGAGVWSPLDPDGGEVLGGGWSDALYRRGAHTAAQGRVRLTLTGGPAARPSVARLRAASI</sequence>
<dbReference type="InterPro" id="IPR032096">
    <property type="entry name" value="DUF4815"/>
</dbReference>
<reference evidence="3" key="1">
    <citation type="journal article" date="2019" name="Int. J. Syst. Evol. Microbiol.">
        <title>The Global Catalogue of Microorganisms (GCM) 10K type strain sequencing project: providing services to taxonomists for standard genome sequencing and annotation.</title>
        <authorList>
            <consortium name="The Broad Institute Genomics Platform"/>
            <consortium name="The Broad Institute Genome Sequencing Center for Infectious Disease"/>
            <person name="Wu L."/>
            <person name="Ma J."/>
        </authorList>
    </citation>
    <scope>NUCLEOTIDE SEQUENCE [LARGE SCALE GENOMIC DNA]</scope>
    <source>
        <strain evidence="3">KCTC 42282</strain>
    </source>
</reference>
<dbReference type="Pfam" id="PF16075">
    <property type="entry name" value="DUF4815"/>
    <property type="match status" value="1"/>
</dbReference>
<organism evidence="2 3">
    <name type="scientific">Camelimonas fluminis</name>
    <dbReference type="NCBI Taxonomy" id="1576911"/>
    <lineage>
        <taxon>Bacteria</taxon>
        <taxon>Pseudomonadati</taxon>
        <taxon>Pseudomonadota</taxon>
        <taxon>Alphaproteobacteria</taxon>
        <taxon>Hyphomicrobiales</taxon>
        <taxon>Chelatococcaceae</taxon>
        <taxon>Camelimonas</taxon>
    </lineage>
</organism>
<feature type="domain" description="DUF4815" evidence="1">
    <location>
        <begin position="13"/>
        <end position="591"/>
    </location>
</feature>
<dbReference type="EMBL" id="JBHRYC010000039">
    <property type="protein sequence ID" value="MFC3637546.1"/>
    <property type="molecule type" value="Genomic_DNA"/>
</dbReference>
<proteinExistence type="predicted"/>
<comment type="caution">
    <text evidence="2">The sequence shown here is derived from an EMBL/GenBank/DDBJ whole genome shotgun (WGS) entry which is preliminary data.</text>
</comment>
<dbReference type="Proteomes" id="UP001595704">
    <property type="component" value="Unassembled WGS sequence"/>
</dbReference>